<keyword evidence="1" id="KW-0472">Membrane</keyword>
<reference evidence="2 3" key="1">
    <citation type="journal article" date="2020" name="Biotechnol. Biofuels">
        <title>New insights from the biogas microbiome by comprehensive genome-resolved metagenomics of nearly 1600 species originating from multiple anaerobic digesters.</title>
        <authorList>
            <person name="Campanaro S."/>
            <person name="Treu L."/>
            <person name="Rodriguez-R L.M."/>
            <person name="Kovalovszki A."/>
            <person name="Ziels R.M."/>
            <person name="Maus I."/>
            <person name="Zhu X."/>
            <person name="Kougias P.G."/>
            <person name="Basile A."/>
            <person name="Luo G."/>
            <person name="Schluter A."/>
            <person name="Konstantinidis K.T."/>
            <person name="Angelidaki I."/>
        </authorList>
    </citation>
    <scope>NUCLEOTIDE SEQUENCE [LARGE SCALE GENOMIC DNA]</scope>
    <source>
        <strain evidence="2">AS05jafATM_4</strain>
    </source>
</reference>
<dbReference type="Pfam" id="PF13163">
    <property type="entry name" value="DUF3999"/>
    <property type="match status" value="1"/>
</dbReference>
<accession>A0A7C6Z3H3</accession>
<gene>
    <name evidence="2" type="ORF">GX523_05970</name>
</gene>
<protein>
    <submittedName>
        <fullName evidence="2">DUF3999 domain-containing protein</fullName>
    </submittedName>
</protein>
<comment type="caution">
    <text evidence="2">The sequence shown here is derived from an EMBL/GenBank/DDBJ whole genome shotgun (WGS) entry which is preliminary data.</text>
</comment>
<dbReference type="InterPro" id="IPR025060">
    <property type="entry name" value="DUF3999"/>
</dbReference>
<organism evidence="2 3">
    <name type="scientific">Desulfitobacterium dehalogenans</name>
    <dbReference type="NCBI Taxonomy" id="36854"/>
    <lineage>
        <taxon>Bacteria</taxon>
        <taxon>Bacillati</taxon>
        <taxon>Bacillota</taxon>
        <taxon>Clostridia</taxon>
        <taxon>Eubacteriales</taxon>
        <taxon>Desulfitobacteriaceae</taxon>
        <taxon>Desulfitobacterium</taxon>
    </lineage>
</organism>
<dbReference type="Proteomes" id="UP000553059">
    <property type="component" value="Unassembled WGS sequence"/>
</dbReference>
<feature type="transmembrane region" description="Helical" evidence="1">
    <location>
        <begin position="393"/>
        <end position="411"/>
    </location>
</feature>
<keyword evidence="1" id="KW-0812">Transmembrane</keyword>
<keyword evidence="1" id="KW-1133">Transmembrane helix</keyword>
<evidence type="ECO:0000313" key="3">
    <source>
        <dbReference type="Proteomes" id="UP000553059"/>
    </source>
</evidence>
<evidence type="ECO:0000313" key="2">
    <source>
        <dbReference type="EMBL" id="HHY26288.1"/>
    </source>
</evidence>
<proteinExistence type="predicted"/>
<name>A0A7C6Z3H3_9FIRM</name>
<evidence type="ECO:0000256" key="1">
    <source>
        <dbReference type="SAM" id="Phobius"/>
    </source>
</evidence>
<dbReference type="AlphaFoldDB" id="A0A7C6Z3H3"/>
<dbReference type="Gene3D" id="2.60.120.260">
    <property type="entry name" value="Galactose-binding domain-like"/>
    <property type="match status" value="1"/>
</dbReference>
<dbReference type="EMBL" id="DUTF01000138">
    <property type="protein sequence ID" value="HHY26288.1"/>
    <property type="molecule type" value="Genomic_DNA"/>
</dbReference>
<sequence length="420" mass="47499">MSKSIPHILASFSLCMMILSAIFPIPAYAAISDFRYRAPVTVNSTAASYNLLELTDEVLGQTEIGSPDLRLYNGNEEIPYALVTERDFDITAQVERAEILNQGKDAQGNLQLEVLVPSGQWIKQLTIITSAKNFIRSVNVEGSHNQQDWIMLTENSTIFDLTDEQKSQNLEVNLPQTNFPYLRLTIYNEGKGSFHCDGVSLSLQNQAVALNATERSFSMLAQSNNDGVQEYTFDLHQSQLPVEELEIITDAVNFNRRAEIYASDNNKDWDQLAQGELFSYQLDKLTAKQSMLKFNSNVRYLKLKIINQDNAPLDIQRIRISGTNPLLVFPVNSTKETSLYWGNHQIQAPIYDIEKFKGNMDFSKIPLASLGSATENDAYQFKDIRPWTERNSWLLQGILVIVVVSLLIIIVRSIRKISSE</sequence>